<evidence type="ECO:0000313" key="2">
    <source>
        <dbReference type="Proteomes" id="UP000010473"/>
    </source>
</evidence>
<dbReference type="Pfam" id="PF24276">
    <property type="entry name" value="DUF7469"/>
    <property type="match status" value="1"/>
</dbReference>
<name>K9XY37_STAC7</name>
<dbReference type="STRING" id="111780.Sta7437_3966"/>
<dbReference type="OrthoDB" id="581893at2"/>
<dbReference type="InterPro" id="IPR055892">
    <property type="entry name" value="DUF7469"/>
</dbReference>
<dbReference type="HOGENOM" id="CLU_1239142_0_0_3"/>
<dbReference type="RefSeq" id="WP_015195107.1">
    <property type="nucleotide sequence ID" value="NC_019748.1"/>
</dbReference>
<organism evidence="1 2">
    <name type="scientific">Stanieria cyanosphaera (strain ATCC 29371 / PCC 7437)</name>
    <dbReference type="NCBI Taxonomy" id="111780"/>
    <lineage>
        <taxon>Bacteria</taxon>
        <taxon>Bacillati</taxon>
        <taxon>Cyanobacteriota</taxon>
        <taxon>Cyanophyceae</taxon>
        <taxon>Pleurocapsales</taxon>
        <taxon>Dermocarpellaceae</taxon>
        <taxon>Stanieria</taxon>
    </lineage>
</organism>
<evidence type="ECO:0000313" key="1">
    <source>
        <dbReference type="EMBL" id="AFZ37448.1"/>
    </source>
</evidence>
<dbReference type="Proteomes" id="UP000010473">
    <property type="component" value="Chromosome"/>
</dbReference>
<gene>
    <name evidence="1" type="ordered locus">Sta7437_3966</name>
</gene>
<accession>K9XY37</accession>
<dbReference type="KEGG" id="scs:Sta7437_3966"/>
<protein>
    <submittedName>
        <fullName evidence="1">Uncharacterized protein</fullName>
    </submittedName>
</protein>
<proteinExistence type="predicted"/>
<sequence length="234" mass="27410">MNQVIVILQRQNVKISETKLSESNTQILTFTYHNKTYEKLNISFKITLQDNALNFCKNYFDKHQKQCILLDEKDIFSVWSEVLPISEIKEPSLSESENSTLTFTTAKNLYVTQATLLIVQILLTDIEDLMGNRHKENFKQELIKIFQKSNLPETESLEKINSLLMVDPLNKNQLPSWEQEQVKQIFSSLIFLATKYFNNTSFVEEILEIFQELPEYNEPEFLNCCMQFVNLCSI</sequence>
<dbReference type="AlphaFoldDB" id="K9XY37"/>
<dbReference type="EMBL" id="CP003653">
    <property type="protein sequence ID" value="AFZ37448.1"/>
    <property type="molecule type" value="Genomic_DNA"/>
</dbReference>
<reference evidence="2" key="1">
    <citation type="journal article" date="2013" name="Proc. Natl. Acad. Sci. U.S.A.">
        <title>Improving the coverage of the cyanobacterial phylum using diversity-driven genome sequencing.</title>
        <authorList>
            <person name="Shih P.M."/>
            <person name="Wu D."/>
            <person name="Latifi A."/>
            <person name="Axen S.D."/>
            <person name="Fewer D.P."/>
            <person name="Talla E."/>
            <person name="Calteau A."/>
            <person name="Cai F."/>
            <person name="Tandeau de Marsac N."/>
            <person name="Rippka R."/>
            <person name="Herdman M."/>
            <person name="Sivonen K."/>
            <person name="Coursin T."/>
            <person name="Laurent T."/>
            <person name="Goodwin L."/>
            <person name="Nolan M."/>
            <person name="Davenport K.W."/>
            <person name="Han C.S."/>
            <person name="Rubin E.M."/>
            <person name="Eisen J.A."/>
            <person name="Woyke T."/>
            <person name="Gugger M."/>
            <person name="Kerfeld C.A."/>
        </authorList>
    </citation>
    <scope>NUCLEOTIDE SEQUENCE [LARGE SCALE GENOMIC DNA]</scope>
    <source>
        <strain evidence="2">ATCC 29371 / PCC 7437</strain>
    </source>
</reference>
<dbReference type="eggNOG" id="ENOG502Z8FJ">
    <property type="taxonomic scope" value="Bacteria"/>
</dbReference>
<keyword evidence="2" id="KW-1185">Reference proteome</keyword>